<dbReference type="RefSeq" id="WP_100768409.1">
    <property type="nucleotide sequence ID" value="NZ_NPEA01000005.1"/>
</dbReference>
<comment type="caution">
    <text evidence="2">The sequence shown here is derived from an EMBL/GenBank/DDBJ whole genome shotgun (WGS) entry which is preliminary data.</text>
</comment>
<reference evidence="2 3" key="1">
    <citation type="submission" date="2017-07" db="EMBL/GenBank/DDBJ databases">
        <title>Leptospira spp. isolated from tropical soils.</title>
        <authorList>
            <person name="Thibeaux R."/>
            <person name="Iraola G."/>
            <person name="Ferres I."/>
            <person name="Bierque E."/>
            <person name="Girault D."/>
            <person name="Soupe-Gilbert M.-E."/>
            <person name="Picardeau M."/>
            <person name="Goarant C."/>
        </authorList>
    </citation>
    <scope>NUCLEOTIDE SEQUENCE [LARGE SCALE GENOMIC DNA]</scope>
    <source>
        <strain evidence="2 3">ES4-C-A1</strain>
    </source>
</reference>
<name>A0A2M9ZYE5_9LEPT</name>
<dbReference type="Proteomes" id="UP000231843">
    <property type="component" value="Unassembled WGS sequence"/>
</dbReference>
<evidence type="ECO:0000256" key="1">
    <source>
        <dbReference type="SAM" id="SignalP"/>
    </source>
</evidence>
<feature type="signal peptide" evidence="1">
    <location>
        <begin position="1"/>
        <end position="18"/>
    </location>
</feature>
<keyword evidence="3" id="KW-1185">Reference proteome</keyword>
<evidence type="ECO:0000313" key="3">
    <source>
        <dbReference type="Proteomes" id="UP000231843"/>
    </source>
</evidence>
<protein>
    <submittedName>
        <fullName evidence="2">Uncharacterized protein</fullName>
    </submittedName>
</protein>
<evidence type="ECO:0000313" key="2">
    <source>
        <dbReference type="EMBL" id="PJZ77050.1"/>
    </source>
</evidence>
<keyword evidence="1" id="KW-0732">Signal</keyword>
<dbReference type="OrthoDB" id="324056at2"/>
<accession>A0A2M9ZYE5</accession>
<dbReference type="EMBL" id="NPEA01000005">
    <property type="protein sequence ID" value="PJZ77050.1"/>
    <property type="molecule type" value="Genomic_DNA"/>
</dbReference>
<dbReference type="AlphaFoldDB" id="A0A2M9ZYE5"/>
<proteinExistence type="predicted"/>
<sequence>MRFLHLVILLLPSAFVFGSDQNIPAEVWFRPWWNGGEISFFGIYEKGEVPLSGISLQLPYSFGSKEEYRLSYVRTGRNKEGKFFETITLGYQIELSHNLGFRFRFGREGSEPSSYFTSLGIYGSKLSWDLFGRKSQEENSLGILLNSSNDSEFRIGLGFERIKNNTLDFEDRISVGAYWNWDGFLGQIEGFESENDPIGLIDLGYSPFLKKEEGHKSTAPVQIPVERTNIFPSLETEEILRLGFSLQESISISSLSKGPAKKFETYLDSLPEPKRRKIKKLISTKRDF</sequence>
<feature type="chain" id="PRO_5014961675" evidence="1">
    <location>
        <begin position="19"/>
        <end position="288"/>
    </location>
</feature>
<organism evidence="2 3">
    <name type="scientific">Leptospira neocaledonica</name>
    <dbReference type="NCBI Taxonomy" id="2023192"/>
    <lineage>
        <taxon>Bacteria</taxon>
        <taxon>Pseudomonadati</taxon>
        <taxon>Spirochaetota</taxon>
        <taxon>Spirochaetia</taxon>
        <taxon>Leptospirales</taxon>
        <taxon>Leptospiraceae</taxon>
        <taxon>Leptospira</taxon>
    </lineage>
</organism>
<gene>
    <name evidence="2" type="ORF">CH365_09845</name>
</gene>